<organism evidence="2 3">
    <name type="scientific">Mycolicibacterium parafortuitum</name>
    <name type="common">Mycobacterium parafortuitum</name>
    <dbReference type="NCBI Taxonomy" id="39692"/>
    <lineage>
        <taxon>Bacteria</taxon>
        <taxon>Bacillati</taxon>
        <taxon>Actinomycetota</taxon>
        <taxon>Actinomycetes</taxon>
        <taxon>Mycobacteriales</taxon>
        <taxon>Mycobacteriaceae</taxon>
        <taxon>Mycolicibacterium</taxon>
    </lineage>
</organism>
<dbReference type="EMBL" id="UEGS01000001">
    <property type="protein sequence ID" value="SRX80346.1"/>
    <property type="molecule type" value="Genomic_DNA"/>
</dbReference>
<evidence type="ECO:0000256" key="1">
    <source>
        <dbReference type="SAM" id="Phobius"/>
    </source>
</evidence>
<dbReference type="AlphaFoldDB" id="A0A375YGU7"/>
<feature type="transmembrane region" description="Helical" evidence="1">
    <location>
        <begin position="227"/>
        <end position="248"/>
    </location>
</feature>
<feature type="transmembrane region" description="Helical" evidence="1">
    <location>
        <begin position="92"/>
        <end position="110"/>
    </location>
</feature>
<dbReference type="STRING" id="39692.BST38_18545"/>
<reference evidence="2 3" key="1">
    <citation type="submission" date="2018-05" db="EMBL/GenBank/DDBJ databases">
        <authorList>
            <consortium name="IHU Genomes"/>
        </authorList>
    </citation>
    <scope>NUCLEOTIDE SEQUENCE [LARGE SCALE GENOMIC DNA]</scope>
    <source>
        <strain evidence="2 3">P7335</strain>
    </source>
</reference>
<protein>
    <submittedName>
        <fullName evidence="2">Uncharacterized protein</fullName>
    </submittedName>
</protein>
<sequence>MTPPVEAPPAESPPIAGVVGDPTLSRLVRWALIAAITVLAFADSLRISLDNTRVNGINGYTWIIPASAVLAAGGLARRKAAAARIDDRQTDVIVAVMVLTFAVLVYGVLTPRYAAFYLMLRLDLVAMVLFVVGAGILLFGLRAVVRFNPVWAMTILALPWGYHIAVIELGGGKTAGGVAALMITAAATAIAVGTDDLRVAAAAAVAWSVGPLALLVIVALRPDTSLLLYQQIPTLASIVCVSAVLLVQPRPVPAAAATRTDPLTTTDVWWGSLLVAAVGIAVAAIPLPPGTRLPPLPQSDGIVVGQLPAPPAGWHVVETGSYDVARRLYGGNATLDRQKLVADVGNPEWDKFGRPRTVVVDTVTTDWPMSLRVFPPQVLFAVNERLSERRRVDLGHGVTGELLTAVDDDLLLTWSLLEFEWGKDGLAQRFIVASVDNHEPDAPFPEPNGAAGKTLSQIFAIFFRGSSVVYDETSSFKDADMLTEFGRGFVEAQMHSAAAGSR</sequence>
<gene>
    <name evidence="2" type="ORF">MPP7335_02089</name>
</gene>
<proteinExistence type="predicted"/>
<dbReference type="Proteomes" id="UP000252008">
    <property type="component" value="Unassembled WGS sequence"/>
</dbReference>
<feature type="transmembrane region" description="Helical" evidence="1">
    <location>
        <begin position="150"/>
        <end position="167"/>
    </location>
</feature>
<feature type="transmembrane region" description="Helical" evidence="1">
    <location>
        <begin position="268"/>
        <end position="287"/>
    </location>
</feature>
<feature type="transmembrane region" description="Helical" evidence="1">
    <location>
        <begin position="174"/>
        <end position="193"/>
    </location>
</feature>
<keyword evidence="3" id="KW-1185">Reference proteome</keyword>
<evidence type="ECO:0000313" key="2">
    <source>
        <dbReference type="EMBL" id="SRX80346.1"/>
    </source>
</evidence>
<feature type="transmembrane region" description="Helical" evidence="1">
    <location>
        <begin position="27"/>
        <end position="45"/>
    </location>
</feature>
<feature type="transmembrane region" description="Helical" evidence="1">
    <location>
        <begin position="199"/>
        <end position="220"/>
    </location>
</feature>
<feature type="transmembrane region" description="Helical" evidence="1">
    <location>
        <begin position="122"/>
        <end position="144"/>
    </location>
</feature>
<keyword evidence="1" id="KW-0812">Transmembrane</keyword>
<name>A0A375YGU7_MYCPF</name>
<accession>A0A375YGU7</accession>
<evidence type="ECO:0000313" key="3">
    <source>
        <dbReference type="Proteomes" id="UP000252008"/>
    </source>
</evidence>
<dbReference type="RefSeq" id="WP_083144929.1">
    <property type="nucleotide sequence ID" value="NZ_MVID01000018.1"/>
</dbReference>
<keyword evidence="1" id="KW-1133">Transmembrane helix</keyword>
<keyword evidence="1" id="KW-0472">Membrane</keyword>